<dbReference type="PANTHER" id="PTHR39405:SF1">
    <property type="entry name" value="DSC E3 UBIQUITIN LIGASE COMPLEX SUBUNIT 4"/>
    <property type="match status" value="1"/>
</dbReference>
<evidence type="ECO:0000313" key="4">
    <source>
        <dbReference type="EMBL" id="OAV94258.1"/>
    </source>
</evidence>
<dbReference type="AlphaFoldDB" id="A0A180GP77"/>
<evidence type="ECO:0000259" key="3">
    <source>
        <dbReference type="Pfam" id="PF08508"/>
    </source>
</evidence>
<dbReference type="GO" id="GO:0005783">
    <property type="term" value="C:endoplasmic reticulum"/>
    <property type="evidence" value="ECO:0007669"/>
    <property type="project" value="TreeGrafter"/>
</dbReference>
<feature type="region of interest" description="Disordered" evidence="1">
    <location>
        <begin position="1"/>
        <end position="20"/>
    </location>
</feature>
<feature type="compositionally biased region" description="Low complexity" evidence="1">
    <location>
        <begin position="285"/>
        <end position="305"/>
    </location>
</feature>
<keyword evidence="2" id="KW-0812">Transmembrane</keyword>
<dbReference type="InterPro" id="IPR038967">
    <property type="entry name" value="Dsc4-like"/>
</dbReference>
<dbReference type="Pfam" id="PF08508">
    <property type="entry name" value="DUF1746"/>
    <property type="match status" value="1"/>
</dbReference>
<dbReference type="InterPro" id="IPR013715">
    <property type="entry name" value="DUF1746"/>
</dbReference>
<feature type="region of interest" description="Disordered" evidence="1">
    <location>
        <begin position="278"/>
        <end position="329"/>
    </location>
</feature>
<proteinExistence type="predicted"/>
<feature type="region of interest" description="Disordered" evidence="1">
    <location>
        <begin position="206"/>
        <end position="253"/>
    </location>
</feature>
<reference evidence="4" key="2">
    <citation type="submission" date="2016-05" db="EMBL/GenBank/DDBJ databases">
        <title>Comparative analysis highlights variable genome content of wheat rusts and divergence of the mating loci.</title>
        <authorList>
            <person name="Cuomo C.A."/>
            <person name="Bakkeren G."/>
            <person name="Szabo L."/>
            <person name="Khalil H."/>
            <person name="Joly D."/>
            <person name="Goldberg J."/>
            <person name="Young S."/>
            <person name="Zeng Q."/>
            <person name="Fellers J."/>
        </authorList>
    </citation>
    <scope>NUCLEOTIDE SEQUENCE [LARGE SCALE GENOMIC DNA]</scope>
    <source>
        <strain evidence="4">1-1 BBBD Race 1</strain>
    </source>
</reference>
<sequence>MEHPSSTHRSHGHSDNSNALSNVNITNITSMSDERDHYDDQSQESARCEKSEQRRKIKLAMLMQQLEFLFYALVVLCYTLDGKNLIFILRTVSEVQFSQPKQIQPDRPLRFFALASFAICFCALTSHLSLLSASNYNPSGILVDFIGQFSWNHPIAIVAFLVGLDISSCLVQLLLVLISFTQSHSISISVDTSATRLYDPSVIISPDHDDIEANQSPRKTSEIDRPSDLRNLEETPNERDEGQRRSQSRINNEASDAASEGLFLFDLTISQVKSLLFSTDPPTPHNNTSTTSSSTATPTSTPRPSRAQDSSQLPIVPTANLDVTHGGSRQVTESRDIQSAEQSFVPANLPPRAVIIPMG</sequence>
<keyword evidence="2" id="KW-0472">Membrane</keyword>
<feature type="transmembrane region" description="Helical" evidence="2">
    <location>
        <begin position="68"/>
        <end position="89"/>
    </location>
</feature>
<evidence type="ECO:0000313" key="6">
    <source>
        <dbReference type="Proteomes" id="UP000005240"/>
    </source>
</evidence>
<keyword evidence="6" id="KW-1185">Reference proteome</keyword>
<dbReference type="GO" id="GO:0044695">
    <property type="term" value="C:Dsc E3 ubiquitin ligase complex"/>
    <property type="evidence" value="ECO:0007669"/>
    <property type="project" value="InterPro"/>
</dbReference>
<dbReference type="GO" id="GO:0032933">
    <property type="term" value="P:SREBP signaling pathway"/>
    <property type="evidence" value="ECO:0007669"/>
    <property type="project" value="InterPro"/>
</dbReference>
<feature type="compositionally biased region" description="Basic and acidic residues" evidence="1">
    <location>
        <begin position="219"/>
        <end position="244"/>
    </location>
</feature>
<evidence type="ECO:0000313" key="5">
    <source>
        <dbReference type="EnsemblFungi" id="PTTG_12642-t43_1-p1"/>
    </source>
</evidence>
<dbReference type="EMBL" id="ADAS02000041">
    <property type="protein sequence ID" value="OAV94258.1"/>
    <property type="molecule type" value="Genomic_DNA"/>
</dbReference>
<name>A0A180GP77_PUCT1</name>
<dbReference type="EnsemblFungi" id="PTTG_12642-t43_1">
    <property type="protein sequence ID" value="PTTG_12642-t43_1-p1"/>
    <property type="gene ID" value="PTTG_12642"/>
</dbReference>
<reference evidence="4" key="1">
    <citation type="submission" date="2009-11" db="EMBL/GenBank/DDBJ databases">
        <authorList>
            <consortium name="The Broad Institute Genome Sequencing Platform"/>
            <person name="Ward D."/>
            <person name="Feldgarden M."/>
            <person name="Earl A."/>
            <person name="Young S.K."/>
            <person name="Zeng Q."/>
            <person name="Koehrsen M."/>
            <person name="Alvarado L."/>
            <person name="Berlin A."/>
            <person name="Bochicchio J."/>
            <person name="Borenstein D."/>
            <person name="Chapman S.B."/>
            <person name="Chen Z."/>
            <person name="Engels R."/>
            <person name="Freedman E."/>
            <person name="Gellesch M."/>
            <person name="Goldberg J."/>
            <person name="Griggs A."/>
            <person name="Gujja S."/>
            <person name="Heilman E."/>
            <person name="Heiman D."/>
            <person name="Hepburn T."/>
            <person name="Howarth C."/>
            <person name="Jen D."/>
            <person name="Larson L."/>
            <person name="Lewis B."/>
            <person name="Mehta T."/>
            <person name="Park D."/>
            <person name="Pearson M."/>
            <person name="Roberts A."/>
            <person name="Saif S."/>
            <person name="Shea T."/>
            <person name="Shenoy N."/>
            <person name="Sisk P."/>
            <person name="Stolte C."/>
            <person name="Sykes S."/>
            <person name="Thomson T."/>
            <person name="Walk T."/>
            <person name="White J."/>
            <person name="Yandava C."/>
            <person name="Izard J."/>
            <person name="Baranova O.V."/>
            <person name="Blanton J.M."/>
            <person name="Tanner A.C."/>
            <person name="Dewhirst F.E."/>
            <person name="Haas B."/>
            <person name="Nusbaum C."/>
            <person name="Birren B."/>
        </authorList>
    </citation>
    <scope>NUCLEOTIDE SEQUENCE [LARGE SCALE GENOMIC DNA]</scope>
    <source>
        <strain evidence="4">1-1 BBBD Race 1</strain>
    </source>
</reference>
<protein>
    <submittedName>
        <fullName evidence="5">DUF1746 domain-containing protein</fullName>
    </submittedName>
</protein>
<feature type="compositionally biased region" description="Basic residues" evidence="1">
    <location>
        <begin position="1"/>
        <end position="11"/>
    </location>
</feature>
<dbReference type="Proteomes" id="UP000005240">
    <property type="component" value="Unassembled WGS sequence"/>
</dbReference>
<keyword evidence="2" id="KW-1133">Transmembrane helix</keyword>
<dbReference type="PANTHER" id="PTHR39405">
    <property type="entry name" value="DSC E3 UBIQUITIN LIGASE COMPLEX SUBUNIT 4"/>
    <property type="match status" value="1"/>
</dbReference>
<organism evidence="4">
    <name type="scientific">Puccinia triticina (isolate 1-1 / race 1 (BBBD))</name>
    <name type="common">Brown leaf rust fungus</name>
    <dbReference type="NCBI Taxonomy" id="630390"/>
    <lineage>
        <taxon>Eukaryota</taxon>
        <taxon>Fungi</taxon>
        <taxon>Dikarya</taxon>
        <taxon>Basidiomycota</taxon>
        <taxon>Pucciniomycotina</taxon>
        <taxon>Pucciniomycetes</taxon>
        <taxon>Pucciniales</taxon>
        <taxon>Pucciniaceae</taxon>
        <taxon>Puccinia</taxon>
    </lineage>
</organism>
<reference evidence="5" key="4">
    <citation type="submission" date="2025-05" db="UniProtKB">
        <authorList>
            <consortium name="EnsemblFungi"/>
        </authorList>
    </citation>
    <scope>IDENTIFICATION</scope>
    <source>
        <strain evidence="5">isolate 1-1 / race 1 (BBBD)</strain>
    </source>
</reference>
<evidence type="ECO:0000256" key="1">
    <source>
        <dbReference type="SAM" id="MobiDB-lite"/>
    </source>
</evidence>
<feature type="domain" description="DUF1746" evidence="3">
    <location>
        <begin position="66"/>
        <end position="174"/>
    </location>
</feature>
<feature type="transmembrane region" description="Helical" evidence="2">
    <location>
        <begin position="109"/>
        <end position="131"/>
    </location>
</feature>
<gene>
    <name evidence="4" type="ORF">PTTG_12642</name>
</gene>
<dbReference type="VEuPathDB" id="FungiDB:PTTG_12642"/>
<dbReference type="STRING" id="630390.A0A180GP77"/>
<feature type="transmembrane region" description="Helical" evidence="2">
    <location>
        <begin position="151"/>
        <end position="178"/>
    </location>
</feature>
<accession>A0A180GP77</accession>
<reference evidence="5 6" key="3">
    <citation type="journal article" date="2017" name="G3 (Bethesda)">
        <title>Comparative analysis highlights variable genome content of wheat rusts and divergence of the mating loci.</title>
        <authorList>
            <person name="Cuomo C.A."/>
            <person name="Bakkeren G."/>
            <person name="Khalil H.B."/>
            <person name="Panwar V."/>
            <person name="Joly D."/>
            <person name="Linning R."/>
            <person name="Sakthikumar S."/>
            <person name="Song X."/>
            <person name="Adiconis X."/>
            <person name="Fan L."/>
            <person name="Goldberg J.M."/>
            <person name="Levin J.Z."/>
            <person name="Young S."/>
            <person name="Zeng Q."/>
            <person name="Anikster Y."/>
            <person name="Bruce M."/>
            <person name="Wang M."/>
            <person name="Yin C."/>
            <person name="McCallum B."/>
            <person name="Szabo L.J."/>
            <person name="Hulbert S."/>
            <person name="Chen X."/>
            <person name="Fellers J.P."/>
        </authorList>
    </citation>
    <scope>NUCLEOTIDE SEQUENCE</scope>
    <source>
        <strain evidence="5">isolate 1-1 / race 1 (BBBD)</strain>
        <strain evidence="6">Isolate 1-1 / race 1 (BBBD)</strain>
    </source>
</reference>
<dbReference type="OrthoDB" id="5428737at2759"/>
<evidence type="ECO:0000256" key="2">
    <source>
        <dbReference type="SAM" id="Phobius"/>
    </source>
</evidence>